<accession>A0A1V3J048</accession>
<organism evidence="1 2">
    <name type="scientific">Rodentibacter trehalosifermentans</name>
    <dbReference type="NCBI Taxonomy" id="1908263"/>
    <lineage>
        <taxon>Bacteria</taxon>
        <taxon>Pseudomonadati</taxon>
        <taxon>Pseudomonadota</taxon>
        <taxon>Gammaproteobacteria</taxon>
        <taxon>Pasteurellales</taxon>
        <taxon>Pasteurellaceae</taxon>
        <taxon>Rodentibacter</taxon>
    </lineage>
</organism>
<dbReference type="Pfam" id="PF06296">
    <property type="entry name" value="RelE"/>
    <property type="match status" value="1"/>
</dbReference>
<evidence type="ECO:0000313" key="2">
    <source>
        <dbReference type="Proteomes" id="UP000189161"/>
    </source>
</evidence>
<sequence length="110" mass="12882">MNLTFVELTPFSKYRAEYLSDDEYRSFQNELLENPEKGDLIQGLGGLRKVRIADSTRNKGKRGGARVIYYYQDNKANIYLITAYQKSEMDDLSHEQRKALRLVVEEIKKQ</sequence>
<dbReference type="OrthoDB" id="197283at2"/>
<comment type="caution">
    <text evidence="1">The sequence shown here is derived from an EMBL/GenBank/DDBJ whole genome shotgun (WGS) entry which is preliminary data.</text>
</comment>
<protein>
    <submittedName>
        <fullName evidence="1">Toxin</fullName>
    </submittedName>
</protein>
<dbReference type="AlphaFoldDB" id="A0A1V3J048"/>
<name>A0A1V3J048_9PAST</name>
<dbReference type="Proteomes" id="UP000189161">
    <property type="component" value="Unassembled WGS sequence"/>
</dbReference>
<reference evidence="1 2" key="1">
    <citation type="submission" date="2016-10" db="EMBL/GenBank/DDBJ databases">
        <title>Rodentibacter gen. nov. and new species.</title>
        <authorList>
            <person name="Christensen H."/>
        </authorList>
    </citation>
    <scope>NUCLEOTIDE SEQUENCE [LARGE SCALE GENOMIC DNA]</scope>
    <source>
        <strain evidence="1 2">H1987082031</strain>
    </source>
</reference>
<gene>
    <name evidence="1" type="ORF">BKK52_07165</name>
</gene>
<proteinExistence type="predicted"/>
<keyword evidence="2" id="KW-1185">Reference proteome</keyword>
<dbReference type="RefSeq" id="WP_077419957.1">
    <property type="nucleotide sequence ID" value="NZ_MLHL01000039.1"/>
</dbReference>
<dbReference type="PIRSF" id="PIRSF039032">
    <property type="entry name" value="HigB-2"/>
    <property type="match status" value="1"/>
</dbReference>
<dbReference type="EMBL" id="MLHL01000039">
    <property type="protein sequence ID" value="OOF47926.1"/>
    <property type="molecule type" value="Genomic_DNA"/>
</dbReference>
<dbReference type="InterPro" id="IPR009387">
    <property type="entry name" value="HigB-2"/>
</dbReference>
<evidence type="ECO:0000313" key="1">
    <source>
        <dbReference type="EMBL" id="OOF47926.1"/>
    </source>
</evidence>